<gene>
    <name evidence="2" type="ORF">JYZ213_LOCUS17384</name>
</gene>
<protein>
    <recommendedName>
        <fullName evidence="1">N-acetyltransferase domain-containing protein</fullName>
    </recommendedName>
</protein>
<reference evidence="2" key="1">
    <citation type="submission" date="2021-02" db="EMBL/GenBank/DDBJ databases">
        <authorList>
            <person name="Nowell W R."/>
        </authorList>
    </citation>
    <scope>NUCLEOTIDE SEQUENCE</scope>
</reference>
<dbReference type="SUPFAM" id="SSF55729">
    <property type="entry name" value="Acyl-CoA N-acyltransferases (Nat)"/>
    <property type="match status" value="1"/>
</dbReference>
<dbReference type="GO" id="GO:0030649">
    <property type="term" value="P:aminoglycoside antibiotic catabolic process"/>
    <property type="evidence" value="ECO:0007669"/>
    <property type="project" value="TreeGrafter"/>
</dbReference>
<dbReference type="CDD" id="cd04301">
    <property type="entry name" value="NAT_SF"/>
    <property type="match status" value="1"/>
</dbReference>
<dbReference type="Gene3D" id="3.40.630.30">
    <property type="match status" value="1"/>
</dbReference>
<organism evidence="2 3">
    <name type="scientific">Adineta steineri</name>
    <dbReference type="NCBI Taxonomy" id="433720"/>
    <lineage>
        <taxon>Eukaryota</taxon>
        <taxon>Metazoa</taxon>
        <taxon>Spiralia</taxon>
        <taxon>Gnathifera</taxon>
        <taxon>Rotifera</taxon>
        <taxon>Eurotatoria</taxon>
        <taxon>Bdelloidea</taxon>
        <taxon>Adinetida</taxon>
        <taxon>Adinetidae</taxon>
        <taxon>Adineta</taxon>
    </lineage>
</organism>
<name>A0A814IR85_9BILA</name>
<dbReference type="GO" id="GO:0034069">
    <property type="term" value="F:aminoglycoside N-acetyltransferase activity"/>
    <property type="evidence" value="ECO:0007669"/>
    <property type="project" value="TreeGrafter"/>
</dbReference>
<evidence type="ECO:0000259" key="1">
    <source>
        <dbReference type="PROSITE" id="PS51186"/>
    </source>
</evidence>
<feature type="domain" description="N-acetyltransferase" evidence="1">
    <location>
        <begin position="12"/>
        <end position="158"/>
    </location>
</feature>
<dbReference type="AlphaFoldDB" id="A0A814IR85"/>
<dbReference type="Pfam" id="PF13527">
    <property type="entry name" value="Acetyltransf_9"/>
    <property type="match status" value="1"/>
</dbReference>
<dbReference type="Proteomes" id="UP000663845">
    <property type="component" value="Unassembled WGS sequence"/>
</dbReference>
<evidence type="ECO:0000313" key="2">
    <source>
        <dbReference type="EMBL" id="CAF1026943.1"/>
    </source>
</evidence>
<dbReference type="EMBL" id="CAJNOG010000162">
    <property type="protein sequence ID" value="CAF1026943.1"/>
    <property type="molecule type" value="Genomic_DNA"/>
</dbReference>
<evidence type="ECO:0000313" key="3">
    <source>
        <dbReference type="Proteomes" id="UP000663845"/>
    </source>
</evidence>
<dbReference type="PANTHER" id="PTHR37817">
    <property type="entry name" value="N-ACETYLTRANSFERASE EIS"/>
    <property type="match status" value="1"/>
</dbReference>
<dbReference type="InterPro" id="IPR000182">
    <property type="entry name" value="GNAT_dom"/>
</dbReference>
<dbReference type="InterPro" id="IPR016181">
    <property type="entry name" value="Acyl_CoA_acyltransferase"/>
</dbReference>
<dbReference type="InterPro" id="IPR051554">
    <property type="entry name" value="Acetyltransferase_Eis"/>
</dbReference>
<dbReference type="PROSITE" id="PS51186">
    <property type="entry name" value="GNAT"/>
    <property type="match status" value="1"/>
</dbReference>
<proteinExistence type="predicted"/>
<comment type="caution">
    <text evidence="2">The sequence shown here is derived from an EMBL/GenBank/DDBJ whole genome shotgun (WGS) entry which is preliminary data.</text>
</comment>
<sequence length="334" mass="39202">MNSVSNIDILSIIYRYVKKHEQQEAVDLWCPIFKTNPNVEKSYFSLDASPNYEEGDTLGAWYNDKLISTLHIRRLTLFSNENNKKYLCGGITNVATREEYRNHGLSRHLLQMAIEKMEKSNEFDLSMLGTGRPNHYSVFGWEQVPQPIKIIIEWKTISLLNIAVVWRPISDLSSEDFELLHKIHSNNLRIYQIVRTPSTIFQHWVKMRWESNRAIVCLYEQEEEQGYVVIGKSDNEADICVLEWQAPNRDLEQKLLSLAATEIRQRYESKKVICLFALPKYMTIEELSEWSGPLQIGINQEIMMRNIRLPKEMYEKIKINYSNGSTVFWSGDYF</sequence>
<accession>A0A814IR85</accession>
<dbReference type="PANTHER" id="PTHR37817:SF1">
    <property type="entry name" value="N-ACETYLTRANSFERASE EIS"/>
    <property type="match status" value="1"/>
</dbReference>